<organism evidence="3 4">
    <name type="scientific">Branchiostoma belcheri</name>
    <name type="common">Amphioxus</name>
    <dbReference type="NCBI Taxonomy" id="7741"/>
    <lineage>
        <taxon>Eukaryota</taxon>
        <taxon>Metazoa</taxon>
        <taxon>Chordata</taxon>
        <taxon>Cephalochordata</taxon>
        <taxon>Leptocardii</taxon>
        <taxon>Amphioxiformes</taxon>
        <taxon>Branchiostomatidae</taxon>
        <taxon>Branchiostoma</taxon>
    </lineage>
</organism>
<dbReference type="RefSeq" id="XP_019638157.1">
    <property type="nucleotide sequence ID" value="XM_019782598.1"/>
</dbReference>
<dbReference type="GeneID" id="109480404"/>
<feature type="signal peptide" evidence="1">
    <location>
        <begin position="1"/>
        <end position="21"/>
    </location>
</feature>
<feature type="chain" id="PRO_5028258807" evidence="1">
    <location>
        <begin position="22"/>
        <end position="349"/>
    </location>
</feature>
<dbReference type="OrthoDB" id="6152256at2759"/>
<dbReference type="Proteomes" id="UP000515135">
    <property type="component" value="Unplaced"/>
</dbReference>
<evidence type="ECO:0000259" key="2">
    <source>
        <dbReference type="PROSITE" id="PS50184"/>
    </source>
</evidence>
<dbReference type="Pfam" id="PF23331">
    <property type="entry name" value="VWC2L_C"/>
    <property type="match status" value="2"/>
</dbReference>
<dbReference type="AlphaFoldDB" id="A0A6P5A4M6"/>
<dbReference type="InterPro" id="IPR057856">
    <property type="entry name" value="VWC2L_C"/>
</dbReference>
<dbReference type="PANTHER" id="PTHR46252:SF3">
    <property type="entry name" value="KIELIN_CHORDIN-LIKE PROTEIN"/>
    <property type="match status" value="1"/>
</dbReference>
<proteinExistence type="predicted"/>
<dbReference type="GO" id="GO:0045202">
    <property type="term" value="C:synapse"/>
    <property type="evidence" value="ECO:0007669"/>
    <property type="project" value="UniProtKB-SubCell"/>
</dbReference>
<dbReference type="GO" id="GO:0030514">
    <property type="term" value="P:negative regulation of BMP signaling pathway"/>
    <property type="evidence" value="ECO:0007669"/>
    <property type="project" value="TreeGrafter"/>
</dbReference>
<name>A0A6P5A4M6_BRABE</name>
<dbReference type="GO" id="GO:0005615">
    <property type="term" value="C:extracellular space"/>
    <property type="evidence" value="ECO:0007669"/>
    <property type="project" value="TreeGrafter"/>
</dbReference>
<accession>A0A6P5A4M6</accession>
<evidence type="ECO:0000313" key="4">
    <source>
        <dbReference type="RefSeq" id="XP_019638157.1"/>
    </source>
</evidence>
<evidence type="ECO:0000313" key="3">
    <source>
        <dbReference type="Proteomes" id="UP000515135"/>
    </source>
</evidence>
<gene>
    <name evidence="4" type="primary">LOC109480404</name>
</gene>
<keyword evidence="3" id="KW-1185">Reference proteome</keyword>
<sequence>MALAHVLILIFTVLTVPDTFATVQRARQADTSDPWTWLTITTTISPCPYGPTFNPTAEGCYECTCGSTGYENCRCICGCDCAPCVDAAYITSRCCTTCPYGPCSDCYCDDEGQAQCMTISACACPPCVDEVVYPNDCCPSCPNGENCYAMGTIIPAGTDVQVNGYTCRCPDPSGFLFGRHERSVRKALGYDWPDGGCNQLEATCTMTTLPPSTTTTMPETTVAGCISSYDGQWYPPGSGMPSGSPCSDCYCDDEGQPLCMTISACACPPCVDEVVYPNDCCPSCPNGENCYAMGTIIPAGRDVQVNGYTCRCPDPSGFLFGRHERSVRKALRHDWPDGGCNQLEATCTQ</sequence>
<protein>
    <submittedName>
        <fullName evidence="4">Kielin/chordin-like protein</fullName>
    </submittedName>
</protein>
<dbReference type="PROSITE" id="PS50184">
    <property type="entry name" value="VWFC_2"/>
    <property type="match status" value="1"/>
</dbReference>
<keyword evidence="1" id="KW-0732">Signal</keyword>
<dbReference type="Pfam" id="PF23334">
    <property type="entry name" value="VWC2L_2nd"/>
    <property type="match status" value="1"/>
</dbReference>
<feature type="domain" description="VWFC" evidence="2">
    <location>
        <begin position="223"/>
        <end position="285"/>
    </location>
</feature>
<dbReference type="PANTHER" id="PTHR46252">
    <property type="entry name" value="BRORIN FAMILY MEMBER"/>
    <property type="match status" value="1"/>
</dbReference>
<dbReference type="KEGG" id="bbel:109480404"/>
<reference evidence="4" key="1">
    <citation type="submission" date="2025-08" db="UniProtKB">
        <authorList>
            <consortium name="RefSeq"/>
        </authorList>
    </citation>
    <scope>IDENTIFICATION</scope>
    <source>
        <tissue evidence="4">Gonad</tissue>
    </source>
</reference>
<evidence type="ECO:0000256" key="1">
    <source>
        <dbReference type="SAM" id="SignalP"/>
    </source>
</evidence>
<dbReference type="InterPro" id="IPR042979">
    <property type="entry name" value="VWC2/VWC2L"/>
</dbReference>
<dbReference type="InterPro" id="IPR001007">
    <property type="entry name" value="VWF_dom"/>
</dbReference>
<dbReference type="GO" id="GO:0032281">
    <property type="term" value="C:AMPA glutamate receptor complex"/>
    <property type="evidence" value="ECO:0007669"/>
    <property type="project" value="TreeGrafter"/>
</dbReference>